<accession>A0A0P6Z1Z7</accession>
<keyword evidence="2" id="KW-1185">Reference proteome</keyword>
<dbReference type="RefSeq" id="WP_054532979.1">
    <property type="nucleotide sequence ID" value="NZ_LGKP01000007.1"/>
</dbReference>
<evidence type="ECO:0008006" key="3">
    <source>
        <dbReference type="Google" id="ProtNLM"/>
    </source>
</evidence>
<dbReference type="Proteomes" id="UP000050277">
    <property type="component" value="Unassembled WGS sequence"/>
</dbReference>
<dbReference type="InterPro" id="IPR022291">
    <property type="entry name" value="Bacteriocin_synth_cyclodeHase"/>
</dbReference>
<dbReference type="AlphaFoldDB" id="A0A0P6Z1Z7"/>
<evidence type="ECO:0000313" key="1">
    <source>
        <dbReference type="EMBL" id="KPL91166.1"/>
    </source>
</evidence>
<proteinExistence type="predicted"/>
<dbReference type="Gene3D" id="3.40.50.720">
    <property type="entry name" value="NAD(P)-binding Rossmann-like Domain"/>
    <property type="match status" value="1"/>
</dbReference>
<evidence type="ECO:0000313" key="2">
    <source>
        <dbReference type="Proteomes" id="UP000050277"/>
    </source>
</evidence>
<dbReference type="OrthoDB" id="9204719at2"/>
<protein>
    <recommendedName>
        <fullName evidence="3">THIF-type NAD/FAD binding fold domain-containing protein</fullName>
    </recommendedName>
</protein>
<gene>
    <name evidence="1" type="ORF">SE18_03205</name>
</gene>
<reference evidence="1 2" key="1">
    <citation type="submission" date="2015-07" db="EMBL/GenBank/DDBJ databases">
        <title>Whole genome sequence of Herpetosiphon geysericola DSM 7119.</title>
        <authorList>
            <person name="Hemp J."/>
            <person name="Ward L.M."/>
            <person name="Pace L.A."/>
            <person name="Fischer W.W."/>
        </authorList>
    </citation>
    <scope>NUCLEOTIDE SEQUENCE [LARGE SCALE GENOMIC DNA]</scope>
    <source>
        <strain evidence="1 2">DSM 7119</strain>
    </source>
</reference>
<dbReference type="STRING" id="70996.SE18_03205"/>
<sequence length="272" mass="29828">MDQLYSTLVATHQQWLFAQGLHEIRSARLLLVTDAVMAQALLARLGQLPLALVTVAALSSADHSQISQQIRQMTSSYPIQLLARPFAASGLGLLLSRYHAAALITQRPYPALADALNQASLRAATPWTALSLWGAQIKLGPTILPEHTACYACYQARLRSCETRSDVWQARDGFLRQQQQALFQPSIAALTNLAASYGLAEIERLLLGQQPPLALGREVQWDTFNLGMSRNHVEPFENCPACGGQQHTTWIGRDQLAQVVANLALQAREVAL</sequence>
<dbReference type="SUPFAM" id="SSF69572">
    <property type="entry name" value="Activating enzymes of the ubiquitin-like proteins"/>
    <property type="match status" value="1"/>
</dbReference>
<dbReference type="InterPro" id="IPR035985">
    <property type="entry name" value="Ubiquitin-activating_enz"/>
</dbReference>
<dbReference type="EMBL" id="LGKP01000007">
    <property type="protein sequence ID" value="KPL91166.1"/>
    <property type="molecule type" value="Genomic_DNA"/>
</dbReference>
<organism evidence="1 2">
    <name type="scientific">Herpetosiphon geysericola</name>
    <dbReference type="NCBI Taxonomy" id="70996"/>
    <lineage>
        <taxon>Bacteria</taxon>
        <taxon>Bacillati</taxon>
        <taxon>Chloroflexota</taxon>
        <taxon>Chloroflexia</taxon>
        <taxon>Herpetosiphonales</taxon>
        <taxon>Herpetosiphonaceae</taxon>
        <taxon>Herpetosiphon</taxon>
    </lineage>
</organism>
<dbReference type="GO" id="GO:0008641">
    <property type="term" value="F:ubiquitin-like modifier activating enzyme activity"/>
    <property type="evidence" value="ECO:0007669"/>
    <property type="project" value="InterPro"/>
</dbReference>
<name>A0A0P6Z1Z7_9CHLR</name>
<dbReference type="NCBIfam" id="TIGR03882">
    <property type="entry name" value="cyclo_dehyd_2"/>
    <property type="match status" value="1"/>
</dbReference>
<comment type="caution">
    <text evidence="1">The sequence shown here is derived from an EMBL/GenBank/DDBJ whole genome shotgun (WGS) entry which is preliminary data.</text>
</comment>